<dbReference type="InterPro" id="IPR041681">
    <property type="entry name" value="PH_9"/>
</dbReference>
<feature type="domain" description="PDZ" evidence="3">
    <location>
        <begin position="95"/>
        <end position="204"/>
    </location>
</feature>
<feature type="domain" description="Rho-GAP" evidence="4">
    <location>
        <begin position="889"/>
        <end position="1080"/>
    </location>
</feature>
<dbReference type="InterPro" id="IPR041489">
    <property type="entry name" value="PDZ_6"/>
</dbReference>
<organism evidence="5 6">
    <name type="scientific">Danio rerio</name>
    <name type="common">Zebrafish</name>
    <name type="synonym">Brachydanio rerio</name>
    <dbReference type="NCBI Taxonomy" id="7955"/>
    <lineage>
        <taxon>Eukaryota</taxon>
        <taxon>Metazoa</taxon>
        <taxon>Chordata</taxon>
        <taxon>Craniata</taxon>
        <taxon>Vertebrata</taxon>
        <taxon>Euteleostomi</taxon>
        <taxon>Actinopterygii</taxon>
        <taxon>Neopterygii</taxon>
        <taxon>Teleostei</taxon>
        <taxon>Ostariophysi</taxon>
        <taxon>Cypriniformes</taxon>
        <taxon>Danionidae</taxon>
        <taxon>Danioninae</taxon>
        <taxon>Danio</taxon>
    </lineage>
</organism>
<keyword evidence="5" id="KW-1185">Reference proteome</keyword>
<dbReference type="GO" id="GO:0007165">
    <property type="term" value="P:signal transduction"/>
    <property type="evidence" value="ECO:0007669"/>
    <property type="project" value="InterPro"/>
</dbReference>
<evidence type="ECO:0000313" key="5">
    <source>
        <dbReference type="Proteomes" id="UP000000437"/>
    </source>
</evidence>
<dbReference type="SUPFAM" id="SSF48350">
    <property type="entry name" value="GTPase activation domain, GAP"/>
    <property type="match status" value="1"/>
</dbReference>
<dbReference type="PROSITE" id="PS50003">
    <property type="entry name" value="PH_DOMAIN"/>
    <property type="match status" value="1"/>
</dbReference>
<dbReference type="SUPFAM" id="SSF50729">
    <property type="entry name" value="PH domain-like"/>
    <property type="match status" value="1"/>
</dbReference>
<evidence type="ECO:0000259" key="2">
    <source>
        <dbReference type="PROSITE" id="PS50003"/>
    </source>
</evidence>
<gene>
    <name evidence="6 7" type="primary">arhgap23b</name>
</gene>
<dbReference type="AGR" id="ZFIN:ZDB-GENE-081031-78"/>
<dbReference type="PANTHER" id="PTHR23175">
    <property type="entry name" value="PDZ DOMAIN-CONTAINING PROTEIN"/>
    <property type="match status" value="1"/>
</dbReference>
<dbReference type="FunFam" id="1.10.555.10:FF:000014">
    <property type="entry name" value="Rho GTPase activating protein 21"/>
    <property type="match status" value="1"/>
</dbReference>
<dbReference type="SUPFAM" id="SSF50156">
    <property type="entry name" value="PDZ domain-like"/>
    <property type="match status" value="1"/>
</dbReference>
<dbReference type="PROSITE" id="PS50238">
    <property type="entry name" value="RHOGAP"/>
    <property type="match status" value="1"/>
</dbReference>
<evidence type="ECO:0000313" key="6">
    <source>
        <dbReference type="RefSeq" id="XP_068080841.1"/>
    </source>
</evidence>
<dbReference type="GO" id="GO:0005096">
    <property type="term" value="F:GTPase activator activity"/>
    <property type="evidence" value="ECO:0007669"/>
    <property type="project" value="UniProtKB-KW"/>
</dbReference>
<proteinExistence type="predicted"/>
<dbReference type="SMART" id="SM00228">
    <property type="entry name" value="PDZ"/>
    <property type="match status" value="1"/>
</dbReference>
<dbReference type="RefSeq" id="XP_068080841.1">
    <property type="nucleotide sequence ID" value="XM_068224740.2"/>
</dbReference>
<name>A0AB32U2Z7_DANRE</name>
<dbReference type="SMART" id="SM00233">
    <property type="entry name" value="PH"/>
    <property type="match status" value="1"/>
</dbReference>
<dbReference type="Pfam" id="PF17820">
    <property type="entry name" value="PDZ_6"/>
    <property type="match status" value="1"/>
</dbReference>
<protein>
    <submittedName>
        <fullName evidence="6">Rho GTPase-activating protein 23 isoform X1</fullName>
    </submittedName>
</protein>
<dbReference type="InterPro" id="IPR008936">
    <property type="entry name" value="Rho_GTPase_activation_prot"/>
</dbReference>
<dbReference type="Gene3D" id="1.10.555.10">
    <property type="entry name" value="Rho GTPase activation protein"/>
    <property type="match status" value="1"/>
</dbReference>
<keyword evidence="1" id="KW-0343">GTPase activation</keyword>
<dbReference type="InterPro" id="IPR001849">
    <property type="entry name" value="PH_domain"/>
</dbReference>
<sequence length="1134" mass="127253">MCSVKRHISGVPSPMGKEWCFEFSLGVDCSNPEPRCIWLVILRNSSVLPCCTPKVSGTGMIHWDLKMGKDHKNEGLSSSQKTRPGETMAWKGPLTVVLRKNSLGFGFTLRHFIVYPPESAFNTNLKDEENGNGKGGQQFRFEPVDTIFVKNVKEEGPAHQAGLCTGDRLVRVNGESVLGKTFSQVIALIQNSDNVLELSIMPKDEDVLQLAYSQDAYLRGNEPYTGETQNLPDPPPVCNLNSKSPSTSQNHAIPVNMNSEIVVVSQPSPHCLIRHRICSSSSGGKTNLLDFHFANHNAAIASASLVHPRKASLPQGHSELCHQGLSDWYYSQVDQSSLGNSHHYQSSSQDRLYELGLAPGGSRGGRTHNSSQDALLHYSAVMGIHHSPCTDSYGLGRTSKLSSHSCSENLLAAYASYEQSFGHSLETLEKASILISPHYKIPTQPHEITQLIRVAECKSIANNHTNGSAVLQPSGEGLRQKQQPAVHIRHLPAQYVEGQMVGCHTSIPKTIPLQNPSSITPSAAESQEPQRSLVTVFTEEPLQLKKNLPSGIETHHCTSVNFIKPLSAKVLPSRSEYSVHKTNSGITPSSVEQDSLAVIPFKGSLKKSRRSSYMLAITTERSKSCDEGLNTFREEERVLLKLPKRVKSFFTDDSLESLKVAEDAHSKRHSTSELGNINLTDIRKQGWLHYKQILNDKRKKVGSGMRQWKRVFSVLHSSLLFLYKDKREAVLHATRAGSHGIGQEKDIQTISIQGCLIDIAYSETKRKHTFRLMTQDFCEYLLQAEDRDDMLMWIRVIREKSKTENEELGFSRQVLISKKLNDYKKQSPTSNKPDTSPKMHQMMPPFFLSKTENASAVSKAPGKDESIRAAWGINIKKKGKKMSPKTFGVRLEDCLPAASNKFVPQIVETCCSLVEEMGLEYTGIYRVPGNNVMVSSLQEQLDKGMVIDTAEERWKDLNVISSLLKSFFRKLPEPLFTDDKYNDFIDANRLEDTGDRLKTMRKLIRDLPDHNYHTLKFLIGHLKTVADHSEKNKMEPRNLALVFGPTLVRTSEDNMIEMVTHMADRYKITETLILHHTWFFSDDLDTDKTPEDQKQKEMQPVLNIDHLLSNIGRVVPLQDFSAERMDQSLRFHQP</sequence>
<accession>A0AB32U2Z7</accession>
<dbReference type="Pfam" id="PF00620">
    <property type="entry name" value="RhoGAP"/>
    <property type="match status" value="1"/>
</dbReference>
<evidence type="ECO:0000256" key="1">
    <source>
        <dbReference type="ARBA" id="ARBA00022468"/>
    </source>
</evidence>
<evidence type="ECO:0000313" key="7">
    <source>
        <dbReference type="ZFIN" id="ZDB-GENE-081031-78"/>
    </source>
</evidence>
<reference evidence="6" key="1">
    <citation type="submission" date="2025-08" db="UniProtKB">
        <authorList>
            <consortium name="RefSeq"/>
        </authorList>
    </citation>
    <scope>IDENTIFICATION</scope>
    <source>
        <strain evidence="6">Tuebingen</strain>
        <tissue evidence="6">Fibroblasts and whole tissue</tissue>
    </source>
</reference>
<dbReference type="ZFIN" id="ZDB-GENE-081031-78">
    <property type="gene designation" value="arhgap23b"/>
</dbReference>
<dbReference type="GeneID" id="562244"/>
<dbReference type="InterPro" id="IPR011993">
    <property type="entry name" value="PH-like_dom_sf"/>
</dbReference>
<dbReference type="FunFam" id="2.30.42.10:FF:000066">
    <property type="entry name" value="Rho GTPase activating protein 21"/>
    <property type="match status" value="1"/>
</dbReference>
<dbReference type="InterPro" id="IPR000198">
    <property type="entry name" value="RhoGAP_dom"/>
</dbReference>
<dbReference type="CTD" id="562244"/>
<dbReference type="Gene3D" id="2.30.42.10">
    <property type="match status" value="1"/>
</dbReference>
<dbReference type="KEGG" id="dre:562244"/>
<feature type="domain" description="PH" evidence="2">
    <location>
        <begin position="681"/>
        <end position="802"/>
    </location>
</feature>
<dbReference type="SMART" id="SM00324">
    <property type="entry name" value="RhoGAP"/>
    <property type="match status" value="1"/>
</dbReference>
<dbReference type="AlphaFoldDB" id="A0AB32U2Z7"/>
<dbReference type="InterPro" id="IPR001478">
    <property type="entry name" value="PDZ"/>
</dbReference>
<dbReference type="PANTHER" id="PTHR23175:SF5">
    <property type="entry name" value="RHO GTPASE-ACTIVATING PROTEIN 23"/>
    <property type="match status" value="1"/>
</dbReference>
<dbReference type="PROSITE" id="PS50106">
    <property type="entry name" value="PDZ"/>
    <property type="match status" value="1"/>
</dbReference>
<dbReference type="Proteomes" id="UP000000437">
    <property type="component" value="Chromosome 12"/>
</dbReference>
<dbReference type="CDD" id="cd06756">
    <property type="entry name" value="PDZ_ARHGAP21_23-like"/>
    <property type="match status" value="1"/>
</dbReference>
<dbReference type="CDD" id="cd01253">
    <property type="entry name" value="PH_ARHGAP21-like"/>
    <property type="match status" value="1"/>
</dbReference>
<evidence type="ECO:0000259" key="3">
    <source>
        <dbReference type="PROSITE" id="PS50106"/>
    </source>
</evidence>
<dbReference type="Pfam" id="PF15410">
    <property type="entry name" value="PH_9"/>
    <property type="match status" value="1"/>
</dbReference>
<dbReference type="Gene3D" id="2.30.29.30">
    <property type="entry name" value="Pleckstrin-homology domain (PH domain)/Phosphotyrosine-binding domain (PTB)"/>
    <property type="match status" value="1"/>
</dbReference>
<dbReference type="InterPro" id="IPR036034">
    <property type="entry name" value="PDZ_sf"/>
</dbReference>
<evidence type="ECO:0000259" key="4">
    <source>
        <dbReference type="PROSITE" id="PS50238"/>
    </source>
</evidence>